<protein>
    <submittedName>
        <fullName evidence="1">Uncharacterized protein</fullName>
    </submittedName>
</protein>
<evidence type="ECO:0000313" key="2">
    <source>
        <dbReference type="Proteomes" id="UP000019335"/>
    </source>
</evidence>
<dbReference type="AlphaFoldDB" id="W7TX54"/>
<keyword evidence="2" id="KW-1185">Reference proteome</keyword>
<proteinExistence type="predicted"/>
<accession>W7TX54</accession>
<evidence type="ECO:0000313" key="1">
    <source>
        <dbReference type="EMBL" id="EWM28078.1"/>
    </source>
</evidence>
<reference evidence="1 2" key="1">
    <citation type="journal article" date="2014" name="Mol. Plant">
        <title>Chromosome Scale Genome Assembly and Transcriptome Profiling of Nannochloropsis gaditana in Nitrogen Depletion.</title>
        <authorList>
            <person name="Corteggiani Carpinelli E."/>
            <person name="Telatin A."/>
            <person name="Vitulo N."/>
            <person name="Forcato C."/>
            <person name="D'Angelo M."/>
            <person name="Schiavon R."/>
            <person name="Vezzi A."/>
            <person name="Giacometti G.M."/>
            <person name="Morosinotto T."/>
            <person name="Valle G."/>
        </authorList>
    </citation>
    <scope>NUCLEOTIDE SEQUENCE [LARGE SCALE GENOMIC DNA]</scope>
    <source>
        <strain evidence="1 2">B-31</strain>
    </source>
</reference>
<sequence length="137" mass="14970">MLSASLLNCLSGAEAVMKAPPSHGAISACAAETDRMRGQDACFRCWRCRNSAQKSSCMTDDLTAAGRIKEQSAGHISCPPEVQEFQVEAVYYFCHLSDSEASRRSFLVEMQPTEEVGMLARPATCAFGRDRFPPTNL</sequence>
<organism evidence="1 2">
    <name type="scientific">Nannochloropsis gaditana</name>
    <dbReference type="NCBI Taxonomy" id="72520"/>
    <lineage>
        <taxon>Eukaryota</taxon>
        <taxon>Sar</taxon>
        <taxon>Stramenopiles</taxon>
        <taxon>Ochrophyta</taxon>
        <taxon>Eustigmatophyceae</taxon>
        <taxon>Eustigmatales</taxon>
        <taxon>Monodopsidaceae</taxon>
        <taxon>Nannochloropsis</taxon>
    </lineage>
</organism>
<name>W7TX54_9STRA</name>
<gene>
    <name evidence="1" type="ORF">Naga_100120g2</name>
</gene>
<dbReference type="Proteomes" id="UP000019335">
    <property type="component" value="Chromosome 5"/>
</dbReference>
<comment type="caution">
    <text evidence="1">The sequence shown here is derived from an EMBL/GenBank/DDBJ whole genome shotgun (WGS) entry which is preliminary data.</text>
</comment>
<dbReference type="EMBL" id="AZIL01000354">
    <property type="protein sequence ID" value="EWM28078.1"/>
    <property type="molecule type" value="Genomic_DNA"/>
</dbReference>